<evidence type="ECO:0000313" key="2">
    <source>
        <dbReference type="Proteomes" id="UP001177670"/>
    </source>
</evidence>
<accession>A0AA40G3X3</accession>
<name>A0AA40G3X3_9HYME</name>
<keyword evidence="2" id="KW-1185">Reference proteome</keyword>
<proteinExistence type="predicted"/>
<evidence type="ECO:0000313" key="1">
    <source>
        <dbReference type="EMBL" id="KAK1130475.1"/>
    </source>
</evidence>
<sequence length="144" mass="15432">MDFKVSYLDAGLTNSYFSDSDSLTGSVMTPTLPSQPTSQRVNRRYKTQLRDFLSTCRNKRTKLTAQSSVSPPATPTVASVDYLAADTSAAAAVAAAYSNLNTMYPTAYAPTAVAASTDPSLTTYIGHTGNYHQTLYPATALDNR</sequence>
<protein>
    <submittedName>
        <fullName evidence="1">Uncharacterized protein</fullName>
    </submittedName>
</protein>
<reference evidence="1" key="1">
    <citation type="submission" date="2021-10" db="EMBL/GenBank/DDBJ databases">
        <title>Melipona bicolor Genome sequencing and assembly.</title>
        <authorList>
            <person name="Araujo N.S."/>
            <person name="Arias M.C."/>
        </authorList>
    </citation>
    <scope>NUCLEOTIDE SEQUENCE</scope>
    <source>
        <strain evidence="1">USP_2M_L1-L4_2017</strain>
        <tissue evidence="1">Whole body</tissue>
    </source>
</reference>
<gene>
    <name evidence="1" type="ORF">K0M31_018606</name>
</gene>
<comment type="caution">
    <text evidence="1">The sequence shown here is derived from an EMBL/GenBank/DDBJ whole genome shotgun (WGS) entry which is preliminary data.</text>
</comment>
<dbReference type="EMBL" id="JAHYIQ010000007">
    <property type="protein sequence ID" value="KAK1130475.1"/>
    <property type="molecule type" value="Genomic_DNA"/>
</dbReference>
<dbReference type="Proteomes" id="UP001177670">
    <property type="component" value="Unassembled WGS sequence"/>
</dbReference>
<organism evidence="1 2">
    <name type="scientific">Melipona bicolor</name>
    <dbReference type="NCBI Taxonomy" id="60889"/>
    <lineage>
        <taxon>Eukaryota</taxon>
        <taxon>Metazoa</taxon>
        <taxon>Ecdysozoa</taxon>
        <taxon>Arthropoda</taxon>
        <taxon>Hexapoda</taxon>
        <taxon>Insecta</taxon>
        <taxon>Pterygota</taxon>
        <taxon>Neoptera</taxon>
        <taxon>Endopterygota</taxon>
        <taxon>Hymenoptera</taxon>
        <taxon>Apocrita</taxon>
        <taxon>Aculeata</taxon>
        <taxon>Apoidea</taxon>
        <taxon>Anthophila</taxon>
        <taxon>Apidae</taxon>
        <taxon>Melipona</taxon>
    </lineage>
</organism>
<dbReference type="AlphaFoldDB" id="A0AA40G3X3"/>